<dbReference type="GO" id="GO:0004671">
    <property type="term" value="F:protein C-terminal S-isoprenylcysteine carboxyl O-methyltransferase activity"/>
    <property type="evidence" value="ECO:0007669"/>
    <property type="project" value="UniProtKB-EC"/>
</dbReference>
<accession>A0ABW8T4S0</accession>
<gene>
    <name evidence="6" type="ORF">ACJDUG_09015</name>
</gene>
<dbReference type="RefSeq" id="WP_406769557.1">
    <property type="nucleotide sequence ID" value="NZ_JBJHZZ010000004.1"/>
</dbReference>
<dbReference type="Gene3D" id="1.20.120.1630">
    <property type="match status" value="1"/>
</dbReference>
<dbReference type="EC" id="2.1.1.100" evidence="6"/>
<keyword evidence="2 5" id="KW-0812">Transmembrane</keyword>
<feature type="transmembrane region" description="Helical" evidence="5">
    <location>
        <begin position="43"/>
        <end position="63"/>
    </location>
</feature>
<dbReference type="GO" id="GO:0032259">
    <property type="term" value="P:methylation"/>
    <property type="evidence" value="ECO:0007669"/>
    <property type="project" value="UniProtKB-KW"/>
</dbReference>
<organism evidence="6 7">
    <name type="scientific">Candidatus Clostridium stratigraminis</name>
    <dbReference type="NCBI Taxonomy" id="3381661"/>
    <lineage>
        <taxon>Bacteria</taxon>
        <taxon>Bacillati</taxon>
        <taxon>Bacillota</taxon>
        <taxon>Clostridia</taxon>
        <taxon>Eubacteriales</taxon>
        <taxon>Clostridiaceae</taxon>
        <taxon>Clostridium</taxon>
    </lineage>
</organism>
<evidence type="ECO:0000313" key="6">
    <source>
        <dbReference type="EMBL" id="MFL0247112.1"/>
    </source>
</evidence>
<keyword evidence="6" id="KW-0808">Transferase</keyword>
<evidence type="ECO:0000256" key="1">
    <source>
        <dbReference type="ARBA" id="ARBA00004127"/>
    </source>
</evidence>
<name>A0ABW8T4S0_9CLOT</name>
<comment type="caution">
    <text evidence="6">The sequence shown here is derived from an EMBL/GenBank/DDBJ whole genome shotgun (WGS) entry which is preliminary data.</text>
</comment>
<evidence type="ECO:0000256" key="3">
    <source>
        <dbReference type="ARBA" id="ARBA00022989"/>
    </source>
</evidence>
<feature type="transmembrane region" description="Helical" evidence="5">
    <location>
        <begin position="133"/>
        <end position="158"/>
    </location>
</feature>
<feature type="transmembrane region" description="Helical" evidence="5">
    <location>
        <begin position="6"/>
        <end position="23"/>
    </location>
</feature>
<feature type="transmembrane region" description="Helical" evidence="5">
    <location>
        <begin position="75"/>
        <end position="96"/>
    </location>
</feature>
<dbReference type="InterPro" id="IPR007318">
    <property type="entry name" value="Phopholipid_MeTrfase"/>
</dbReference>
<dbReference type="PANTHER" id="PTHR12714">
    <property type="entry name" value="PROTEIN-S ISOPRENYLCYSTEINE O-METHYLTRANSFERASE"/>
    <property type="match status" value="1"/>
</dbReference>
<protein>
    <submittedName>
        <fullName evidence="6">Methyltransferase family protein</fullName>
        <ecNumber evidence="6">2.1.1.100</ecNumber>
        <ecNumber evidence="6">2.1.1.334</ecNumber>
    </submittedName>
</protein>
<keyword evidence="6" id="KW-0489">Methyltransferase</keyword>
<dbReference type="Pfam" id="PF04191">
    <property type="entry name" value="PEMT"/>
    <property type="match status" value="1"/>
</dbReference>
<keyword evidence="3 5" id="KW-1133">Transmembrane helix</keyword>
<keyword evidence="4 5" id="KW-0472">Membrane</keyword>
<evidence type="ECO:0000256" key="4">
    <source>
        <dbReference type="ARBA" id="ARBA00023136"/>
    </source>
</evidence>
<keyword evidence="7" id="KW-1185">Reference proteome</keyword>
<dbReference type="PANTHER" id="PTHR12714:SF9">
    <property type="entry name" value="PROTEIN-S-ISOPRENYLCYSTEINE O-METHYLTRANSFERASE"/>
    <property type="match status" value="1"/>
</dbReference>
<dbReference type="EMBL" id="JBJHZZ010000004">
    <property type="protein sequence ID" value="MFL0247112.1"/>
    <property type="molecule type" value="Genomic_DNA"/>
</dbReference>
<evidence type="ECO:0000313" key="7">
    <source>
        <dbReference type="Proteomes" id="UP001623591"/>
    </source>
</evidence>
<proteinExistence type="predicted"/>
<dbReference type="Proteomes" id="UP001623591">
    <property type="component" value="Unassembled WGS sequence"/>
</dbReference>
<dbReference type="EC" id="2.1.1.334" evidence="6"/>
<comment type="subcellular location">
    <subcellularLocation>
        <location evidence="1">Endomembrane system</location>
        <topology evidence="1">Multi-pass membrane protein</topology>
    </subcellularLocation>
</comment>
<reference evidence="6 7" key="1">
    <citation type="submission" date="2024-11" db="EMBL/GenBank/DDBJ databases">
        <authorList>
            <person name="Heng Y.C."/>
            <person name="Lim A.C.H."/>
            <person name="Lee J.K.Y."/>
            <person name="Kittelmann S."/>
        </authorList>
    </citation>
    <scope>NUCLEOTIDE SEQUENCE [LARGE SCALE GENOMIC DNA]</scope>
    <source>
        <strain evidence="6 7">WILCCON 0185</strain>
    </source>
</reference>
<evidence type="ECO:0000256" key="5">
    <source>
        <dbReference type="SAM" id="Phobius"/>
    </source>
</evidence>
<evidence type="ECO:0000256" key="2">
    <source>
        <dbReference type="ARBA" id="ARBA00022692"/>
    </source>
</evidence>
<sequence>MMQRYFAAITIVLLVIMVIFRVFMLRKMGIKAMKFGGIDKKDFIIIPFVLLFFFLIFSNTLKLQWLSIDLLRNEIISWIGVVLCMFGLLLFLYSLISFGKSFRVGIDEDKPGALITTGAFAISRNPIYTAFGLVLLGIFLTFANWILLLYLIAGLWLFNRQVLREEDSLKRIYGKEYMEYSKKVHRYL</sequence>